<dbReference type="eggNOG" id="arCOG03167">
    <property type="taxonomic scope" value="Archaea"/>
</dbReference>
<dbReference type="KEGG" id="max:MMALV_06070"/>
<name>M9SGQ9_METAX</name>
<dbReference type="InParanoid" id="M9SGQ9"/>
<sequence>MDFTAVMGNDVEYYQVAMTILSEETKKREFGSLEAIRDNFPKTVLTMDRFNLGNFGGIRVVNVIDWMLGR</sequence>
<keyword evidence="2" id="KW-1185">Reference proteome</keyword>
<dbReference type="Proteomes" id="UP000012672">
    <property type="component" value="Chromosome"/>
</dbReference>
<dbReference type="STRING" id="1236689.MMALV_06070"/>
<evidence type="ECO:0000313" key="2">
    <source>
        <dbReference type="Proteomes" id="UP000012672"/>
    </source>
</evidence>
<accession>M9SGQ9</accession>
<dbReference type="HOGENOM" id="CLU_041527_5_1_2"/>
<proteinExistence type="predicted"/>
<protein>
    <submittedName>
        <fullName evidence="1">ATPase</fullName>
    </submittedName>
</protein>
<dbReference type="RefSeq" id="WP_015504496.1">
    <property type="nucleotide sequence ID" value="NC_020913.1"/>
</dbReference>
<dbReference type="GeneID" id="15139430"/>
<evidence type="ECO:0000313" key="1">
    <source>
        <dbReference type="EMBL" id="AGI85348.1"/>
    </source>
</evidence>
<reference evidence="1 2" key="1">
    <citation type="journal article" date="2012" name="J. Bacteriol.">
        <title>Genome sequence of 'Candidatus Methanomethylophilus alvus' Mx1201, a methanogenic archaeon from the human gut belonging to a seventh order of methanogens.</title>
        <authorList>
            <person name="Borrel G."/>
            <person name="Harris H.M."/>
            <person name="Tottey W."/>
            <person name="Mihajlovski A."/>
            <person name="Parisot N."/>
            <person name="Peyretaillade E."/>
            <person name="Peyret P."/>
            <person name="Gribaldo S."/>
            <person name="O'Toole P.W."/>
            <person name="Brugere J.F."/>
        </authorList>
    </citation>
    <scope>NUCLEOTIDE SEQUENCE [LARGE SCALE GENOMIC DNA]</scope>
    <source>
        <strain evidence="1 2">Mx1201</strain>
    </source>
</reference>
<gene>
    <name evidence="1" type="ORF">MMALV_06070</name>
</gene>
<dbReference type="AlphaFoldDB" id="M9SGQ9"/>
<dbReference type="EMBL" id="CP004049">
    <property type="protein sequence ID" value="AGI85348.1"/>
    <property type="molecule type" value="Genomic_DNA"/>
</dbReference>
<dbReference type="OrthoDB" id="378425at2157"/>
<organism evidence="1 2">
    <name type="scientific">Methanomethylophilus alvi (strain Mx1201)</name>
    <dbReference type="NCBI Taxonomy" id="1236689"/>
    <lineage>
        <taxon>Archaea</taxon>
        <taxon>Methanobacteriati</taxon>
        <taxon>Thermoplasmatota</taxon>
        <taxon>Thermoplasmata</taxon>
        <taxon>Methanomassiliicoccales</taxon>
        <taxon>Methanomethylophilaceae</taxon>
        <taxon>Methanomethylophilus</taxon>
    </lineage>
</organism>